<organism evidence="4 5">
    <name type="scientific">Rotaria sordida</name>
    <dbReference type="NCBI Taxonomy" id="392033"/>
    <lineage>
        <taxon>Eukaryota</taxon>
        <taxon>Metazoa</taxon>
        <taxon>Spiralia</taxon>
        <taxon>Gnathifera</taxon>
        <taxon>Rotifera</taxon>
        <taxon>Eurotatoria</taxon>
        <taxon>Bdelloidea</taxon>
        <taxon>Philodinida</taxon>
        <taxon>Philodinidae</taxon>
        <taxon>Rotaria</taxon>
    </lineage>
</organism>
<keyword evidence="1" id="KW-0812">Transmembrane</keyword>
<name>A0A818Q045_9BILA</name>
<evidence type="ECO:0000313" key="4">
    <source>
        <dbReference type="EMBL" id="CAF3631939.1"/>
    </source>
</evidence>
<dbReference type="EMBL" id="CAJNOO010001279">
    <property type="protein sequence ID" value="CAF1127328.1"/>
    <property type="molecule type" value="Genomic_DNA"/>
</dbReference>
<gene>
    <name evidence="4" type="ORF">OTI717_LOCUS8349</name>
    <name evidence="3" type="ORF">RFH988_LOCUS20676</name>
</gene>
<keyword evidence="1" id="KW-0472">Membrane</keyword>
<feature type="chain" id="PRO_5036233833" evidence="2">
    <location>
        <begin position="19"/>
        <end position="558"/>
    </location>
</feature>
<evidence type="ECO:0000256" key="1">
    <source>
        <dbReference type="SAM" id="Phobius"/>
    </source>
</evidence>
<keyword evidence="1" id="KW-1133">Transmembrane helix</keyword>
<dbReference type="InterPro" id="IPR032675">
    <property type="entry name" value="LRR_dom_sf"/>
</dbReference>
<proteinExistence type="predicted"/>
<dbReference type="Proteomes" id="UP000663882">
    <property type="component" value="Unassembled WGS sequence"/>
</dbReference>
<dbReference type="EMBL" id="CAJOAX010000665">
    <property type="protein sequence ID" value="CAF3631939.1"/>
    <property type="molecule type" value="Genomic_DNA"/>
</dbReference>
<keyword evidence="2" id="KW-0732">Signal</keyword>
<dbReference type="OrthoDB" id="10023805at2759"/>
<evidence type="ECO:0000256" key="2">
    <source>
        <dbReference type="SAM" id="SignalP"/>
    </source>
</evidence>
<feature type="transmembrane region" description="Helical" evidence="1">
    <location>
        <begin position="516"/>
        <end position="540"/>
    </location>
</feature>
<evidence type="ECO:0000313" key="5">
    <source>
        <dbReference type="Proteomes" id="UP000663823"/>
    </source>
</evidence>
<comment type="caution">
    <text evidence="4">The sequence shown here is derived from an EMBL/GenBank/DDBJ whole genome shotgun (WGS) entry which is preliminary data.</text>
</comment>
<accession>A0A818Q045</accession>
<feature type="signal peptide" evidence="2">
    <location>
        <begin position="1"/>
        <end position="18"/>
    </location>
</feature>
<dbReference type="Proteomes" id="UP000663823">
    <property type="component" value="Unassembled WGS sequence"/>
</dbReference>
<dbReference type="SUPFAM" id="SSF52058">
    <property type="entry name" value="L domain-like"/>
    <property type="match status" value="1"/>
</dbReference>
<sequence length="558" mass="63743">MSIILFYLTLLSFSLTRACDMFVGMTCTCYESIDIRCTMSKLTPLTFISSYVNKNFQSIDLKFNSDENIQLDSDYFILLNQLFTNTTQYSLTITLRFQNFYSFYAKTGTFRNLFNGINTPYSRLIIELHPLKAKSIIFDHNTFDNIHVNELSIYADSLTSSFESIFNNTNIMHLNIEGATVTHDPLLLSKFTGQIQSLKVTRMIDIVNSEEFPPFPVQSYTIEAHKMRKLDALSFLNYKQLTGLNIVQPDVSITPKVLNGLENLSNLRSISFDAERIADGALKYVKHIQTLILGSYLKMLDSESINSLISLQQLDVRYVQFSTLQANTSCALADYINRRRMLGLTVYLPQENIDCDCILVFLNNMIDDGLQSIKCQSINNDRCLFSSCSIVSEYFTRKQKENEIIQVNTPSIITPSIVSPLIDFNEQDSQFYSNSKDERTTIKIYMEPNIYDDDDDDEESFTSTLSTITTTATTTTTTTYFINPEESVNQFSTPLMKRLIPEAKTYGSTNYLIVSWIPFAIIASCLFLSLVIAMVSYIIYHKRHTVSFKLIPQTLPII</sequence>
<evidence type="ECO:0000313" key="3">
    <source>
        <dbReference type="EMBL" id="CAF1127328.1"/>
    </source>
</evidence>
<dbReference type="Gene3D" id="3.80.10.10">
    <property type="entry name" value="Ribonuclease Inhibitor"/>
    <property type="match status" value="1"/>
</dbReference>
<reference evidence="4" key="1">
    <citation type="submission" date="2021-02" db="EMBL/GenBank/DDBJ databases">
        <authorList>
            <person name="Nowell W R."/>
        </authorList>
    </citation>
    <scope>NUCLEOTIDE SEQUENCE</scope>
</reference>
<protein>
    <submittedName>
        <fullName evidence="4">Uncharacterized protein</fullName>
    </submittedName>
</protein>
<dbReference type="AlphaFoldDB" id="A0A818Q045"/>